<dbReference type="EMBL" id="CP013655">
    <property type="protein sequence ID" value="ALS36303.1"/>
    <property type="molecule type" value="Genomic_DNA"/>
</dbReference>
<name>A0A0U2VPC7_9ENTE</name>
<dbReference type="AlphaFoldDB" id="A0A0U2VPC7"/>
<reference evidence="3" key="1">
    <citation type="submission" date="2015-12" db="EMBL/GenBank/DDBJ databases">
        <authorList>
            <person name="Lauer A."/>
            <person name="Humrighouse B."/>
            <person name="Loparev V."/>
            <person name="Shewmaker P.L."/>
            <person name="Whitney A.M."/>
            <person name="McLaughlin R.W."/>
        </authorList>
    </citation>
    <scope>NUCLEOTIDE SEQUENCE [LARGE SCALE GENOMIC DNA]</scope>
    <source>
        <strain evidence="3">LMG 26678</strain>
    </source>
</reference>
<organism evidence="2 3">
    <name type="scientific">Enterococcus rotai</name>
    <dbReference type="NCBI Taxonomy" id="118060"/>
    <lineage>
        <taxon>Bacteria</taxon>
        <taxon>Bacillati</taxon>
        <taxon>Bacillota</taxon>
        <taxon>Bacilli</taxon>
        <taxon>Lactobacillales</taxon>
        <taxon>Enterococcaceae</taxon>
        <taxon>Enterococcus</taxon>
    </lineage>
</organism>
<proteinExistence type="predicted"/>
<gene>
    <name evidence="2" type="ORF">ATZ35_03730</name>
</gene>
<dbReference type="KEGG" id="erx:ATZ35_03730"/>
<dbReference type="InterPro" id="IPR002525">
    <property type="entry name" value="Transp_IS110-like_N"/>
</dbReference>
<evidence type="ECO:0000313" key="3">
    <source>
        <dbReference type="Proteomes" id="UP000067523"/>
    </source>
</evidence>
<evidence type="ECO:0000259" key="1">
    <source>
        <dbReference type="Pfam" id="PF01548"/>
    </source>
</evidence>
<keyword evidence="3" id="KW-1185">Reference proteome</keyword>
<dbReference type="GO" id="GO:0003677">
    <property type="term" value="F:DNA binding"/>
    <property type="evidence" value="ECO:0007669"/>
    <property type="project" value="InterPro"/>
</dbReference>
<dbReference type="GO" id="GO:0006313">
    <property type="term" value="P:DNA transposition"/>
    <property type="evidence" value="ECO:0007669"/>
    <property type="project" value="InterPro"/>
</dbReference>
<dbReference type="Pfam" id="PF01548">
    <property type="entry name" value="DEDD_Tnp_IS110"/>
    <property type="match status" value="1"/>
</dbReference>
<feature type="domain" description="Transposase IS110-like N-terminal" evidence="1">
    <location>
        <begin position="4"/>
        <end position="50"/>
    </location>
</feature>
<dbReference type="Proteomes" id="UP000067523">
    <property type="component" value="Chromosome"/>
</dbReference>
<evidence type="ECO:0000313" key="2">
    <source>
        <dbReference type="EMBL" id="ALS36303.1"/>
    </source>
</evidence>
<sequence>MFYIGIDIGKRSHVASIMNDEGKVVLKGFSFPNTIEGGEKLLGKIHDFSSFLNMLFPKNVFYKKLNLSINFLRK</sequence>
<protein>
    <recommendedName>
        <fullName evidence="1">Transposase IS110-like N-terminal domain-containing protein</fullName>
    </recommendedName>
</protein>
<accession>A0A0U2VPC7</accession>
<dbReference type="GO" id="GO:0004803">
    <property type="term" value="F:transposase activity"/>
    <property type="evidence" value="ECO:0007669"/>
    <property type="project" value="InterPro"/>
</dbReference>